<dbReference type="GeneID" id="37205433"/>
<reference evidence="2 3" key="1">
    <citation type="submission" date="2018-02" db="EMBL/GenBank/DDBJ databases">
        <title>The genomes of Aspergillus section Nigri reveals drivers in fungal speciation.</title>
        <authorList>
            <consortium name="DOE Joint Genome Institute"/>
            <person name="Vesth T.C."/>
            <person name="Nybo J."/>
            <person name="Theobald S."/>
            <person name="Brandl J."/>
            <person name="Frisvad J.C."/>
            <person name="Nielsen K.F."/>
            <person name="Lyhne E.K."/>
            <person name="Kogle M.E."/>
            <person name="Kuo A."/>
            <person name="Riley R."/>
            <person name="Clum A."/>
            <person name="Nolan M."/>
            <person name="Lipzen A."/>
            <person name="Salamov A."/>
            <person name="Henrissat B."/>
            <person name="Wiebenga A."/>
            <person name="De vries R.P."/>
            <person name="Grigoriev I.V."/>
            <person name="Mortensen U.H."/>
            <person name="Andersen M.R."/>
            <person name="Baker S.E."/>
        </authorList>
    </citation>
    <scope>NUCLEOTIDE SEQUENCE [LARGE SCALE GENOMIC DNA]</scope>
    <source>
        <strain evidence="2 3">CBS 101889</strain>
    </source>
</reference>
<dbReference type="AlphaFoldDB" id="A0A395HUT4"/>
<dbReference type="EMBL" id="KZ824287">
    <property type="protein sequence ID" value="RAL11681.1"/>
    <property type="molecule type" value="Genomic_DNA"/>
</dbReference>
<dbReference type="RefSeq" id="XP_025550835.1">
    <property type="nucleotide sequence ID" value="XM_025701144.1"/>
</dbReference>
<keyword evidence="3" id="KW-1185">Reference proteome</keyword>
<sequence>MGYCSRQGWRLIDQPYCDVPRIESSDPGCTSHSIGDCIEGHYRYSAWKGWLLSFSVWLQLLALMIYPLSNAYYTGPLPIEANEAIGDILNRPGRQTDSCLKTSSQHCMRPYFCFTKRFSRTLCPVNKLLTRRDTRQEPNARLVPTRPLPCRKCAAICPFSP</sequence>
<keyword evidence="1" id="KW-1133">Transmembrane helix</keyword>
<evidence type="ECO:0000313" key="3">
    <source>
        <dbReference type="Proteomes" id="UP000248961"/>
    </source>
</evidence>
<accession>A0A395HUT4</accession>
<dbReference type="Proteomes" id="UP000248961">
    <property type="component" value="Unassembled WGS sequence"/>
</dbReference>
<name>A0A395HUT4_ASPHC</name>
<keyword evidence="1" id="KW-0812">Transmembrane</keyword>
<protein>
    <submittedName>
        <fullName evidence="2">Uncharacterized protein</fullName>
    </submittedName>
</protein>
<evidence type="ECO:0000313" key="2">
    <source>
        <dbReference type="EMBL" id="RAL11681.1"/>
    </source>
</evidence>
<keyword evidence="1" id="KW-0472">Membrane</keyword>
<feature type="transmembrane region" description="Helical" evidence="1">
    <location>
        <begin position="50"/>
        <end position="68"/>
    </location>
</feature>
<organism evidence="2 3">
    <name type="scientific">Aspergillus homomorphus (strain CBS 101889)</name>
    <dbReference type="NCBI Taxonomy" id="1450537"/>
    <lineage>
        <taxon>Eukaryota</taxon>
        <taxon>Fungi</taxon>
        <taxon>Dikarya</taxon>
        <taxon>Ascomycota</taxon>
        <taxon>Pezizomycotina</taxon>
        <taxon>Eurotiomycetes</taxon>
        <taxon>Eurotiomycetidae</taxon>
        <taxon>Eurotiales</taxon>
        <taxon>Aspergillaceae</taxon>
        <taxon>Aspergillus</taxon>
        <taxon>Aspergillus subgen. Circumdati</taxon>
    </lineage>
</organism>
<dbReference type="VEuPathDB" id="FungiDB:BO97DRAFT_92879"/>
<proteinExistence type="predicted"/>
<gene>
    <name evidence="2" type="ORF">BO97DRAFT_92879</name>
</gene>
<evidence type="ECO:0000256" key="1">
    <source>
        <dbReference type="SAM" id="Phobius"/>
    </source>
</evidence>